<organism evidence="1 2">
    <name type="scientific">Cotesia congregata</name>
    <name type="common">Parasitoid wasp</name>
    <name type="synonym">Apanteles congregatus</name>
    <dbReference type="NCBI Taxonomy" id="51543"/>
    <lineage>
        <taxon>Eukaryota</taxon>
        <taxon>Metazoa</taxon>
        <taxon>Ecdysozoa</taxon>
        <taxon>Arthropoda</taxon>
        <taxon>Hexapoda</taxon>
        <taxon>Insecta</taxon>
        <taxon>Pterygota</taxon>
        <taxon>Neoptera</taxon>
        <taxon>Endopterygota</taxon>
        <taxon>Hymenoptera</taxon>
        <taxon>Apocrita</taxon>
        <taxon>Ichneumonoidea</taxon>
        <taxon>Braconidae</taxon>
        <taxon>Microgastrinae</taxon>
        <taxon>Cotesia</taxon>
    </lineage>
</organism>
<dbReference type="InterPro" id="IPR004242">
    <property type="entry name" value="Transposase_21"/>
</dbReference>
<dbReference type="EMBL" id="CAJNRD030001122">
    <property type="protein sequence ID" value="CAG5100060.1"/>
    <property type="molecule type" value="Genomic_DNA"/>
</dbReference>
<evidence type="ECO:0000313" key="2">
    <source>
        <dbReference type="Proteomes" id="UP000786811"/>
    </source>
</evidence>
<name>A0A8J2MPC9_COTCN</name>
<reference evidence="1" key="1">
    <citation type="submission" date="2021-04" db="EMBL/GenBank/DDBJ databases">
        <authorList>
            <person name="Chebbi M.A.C M."/>
        </authorList>
    </citation>
    <scope>NUCLEOTIDE SEQUENCE</scope>
</reference>
<sequence>MTNSKFFFLQQKDKEKDTNYDYNKPLCKCTTITQGEALMMTLALVVEGVEESLTWKTIVGILSMINTLFENDVVPSSKYKLFKTLKLNEDILAYHVYCRDCHHYFGAQDELNKNGLQCPICDNSEKPPDISYFLTFDISLQLKSILEDPKVQEIFLANLQDKENNENNNDLQSMSDGQIYKKLSTTNNPLSHKYNFSYTFNTDGCQPSKSSKLSIWPIYASINELPLKLQSKYMIMTGLWVNKEEPDMLLFLQPLVDAANKLSDEGVEWKLQQQTITSKFIPICAVVDSVARCKILNMKQYNGSYGCTFCEHPGLRMNNSQKFPITTVVPKERTNESVKEQMFLAGESEFGSDVMGVWGPSALINLMNYFDIVDGMSPDYMHAILLGVIKQHTEILLSSFGEDYYVGSPNQLEAINIKLLNFKHPTCITRSPRNLTERKMWKATEWRSWILFYSLICLKDILPQKYLEHLALLVEAMYILLSDRINSDELDTSADSLILRYVVLYEEYFGTQAMTYNIHLLLHLIKSVIKLGPLRCHNTFIFENENHFLMKLQKSPNKILIQIARRYMFQKALTPLKNKINTSNQFSQFCERNLTG</sequence>
<dbReference type="AlphaFoldDB" id="A0A8J2MPC9"/>
<keyword evidence="2" id="KW-1185">Reference proteome</keyword>
<accession>A0A8J2MPC9</accession>
<protein>
    <submittedName>
        <fullName evidence="1">Uncharacterized protein</fullName>
    </submittedName>
</protein>
<dbReference type="Pfam" id="PF02992">
    <property type="entry name" value="Transposase_21"/>
    <property type="match status" value="1"/>
</dbReference>
<proteinExistence type="predicted"/>
<gene>
    <name evidence="1" type="ORF">HICCMSTLAB_LOCUS9364</name>
</gene>
<dbReference type="OrthoDB" id="8194903at2759"/>
<dbReference type="PANTHER" id="PTHR46579">
    <property type="entry name" value="F5/8 TYPE C DOMAIN-CONTAINING PROTEIN-RELATED"/>
    <property type="match status" value="1"/>
</dbReference>
<dbReference type="Proteomes" id="UP000786811">
    <property type="component" value="Unassembled WGS sequence"/>
</dbReference>
<comment type="caution">
    <text evidence="1">The sequence shown here is derived from an EMBL/GenBank/DDBJ whole genome shotgun (WGS) entry which is preliminary data.</text>
</comment>
<evidence type="ECO:0000313" key="1">
    <source>
        <dbReference type="EMBL" id="CAG5100060.1"/>
    </source>
</evidence>
<dbReference type="PANTHER" id="PTHR46579:SF1">
    <property type="entry name" value="F5_8 TYPE C DOMAIN-CONTAINING PROTEIN"/>
    <property type="match status" value="1"/>
</dbReference>